<dbReference type="GO" id="GO:0005634">
    <property type="term" value="C:nucleus"/>
    <property type="evidence" value="ECO:0007669"/>
    <property type="project" value="UniProtKB-SubCell"/>
</dbReference>
<evidence type="ECO:0000313" key="11">
    <source>
        <dbReference type="Proteomes" id="UP001187192"/>
    </source>
</evidence>
<keyword evidence="2" id="KW-0805">Transcription regulation</keyword>
<keyword evidence="6" id="KW-0539">Nucleus</keyword>
<dbReference type="AlphaFoldDB" id="A0AA88DHP6"/>
<dbReference type="GO" id="GO:0000976">
    <property type="term" value="F:transcription cis-regulatory region binding"/>
    <property type="evidence" value="ECO:0007669"/>
    <property type="project" value="TreeGrafter"/>
</dbReference>
<feature type="region of interest" description="Disordered" evidence="8">
    <location>
        <begin position="54"/>
        <end position="79"/>
    </location>
</feature>
<accession>A0AA88DHP6</accession>
<evidence type="ECO:0000256" key="4">
    <source>
        <dbReference type="ARBA" id="ARBA00023125"/>
    </source>
</evidence>
<dbReference type="InterPro" id="IPR044823">
    <property type="entry name" value="ASIL1/2-like"/>
</dbReference>
<gene>
    <name evidence="10" type="ORF">TIFTF001_010486</name>
</gene>
<name>A0AA88DHP6_FICCA</name>
<dbReference type="InterPro" id="IPR044822">
    <property type="entry name" value="Myb_DNA-bind_4"/>
</dbReference>
<comment type="caution">
    <text evidence="10">The sequence shown here is derived from an EMBL/GenBank/DDBJ whole genome shotgun (WGS) entry which is preliminary data.</text>
</comment>
<feature type="coiled-coil region" evidence="7">
    <location>
        <begin position="209"/>
        <end position="240"/>
    </location>
</feature>
<dbReference type="PANTHER" id="PTHR31307">
    <property type="entry name" value="TRIHELIX TRANSCRIPTION FACTOR ASIL2"/>
    <property type="match status" value="1"/>
</dbReference>
<feature type="domain" description="Myb/SANT-like DNA-binding" evidence="9">
    <location>
        <begin position="17"/>
        <end position="111"/>
    </location>
</feature>
<evidence type="ECO:0000256" key="7">
    <source>
        <dbReference type="SAM" id="Coils"/>
    </source>
</evidence>
<dbReference type="PANTHER" id="PTHR31307:SF40">
    <property type="entry name" value="TRIHELIX TRANSCRIPTION FACTOR ENAP1-RELATED"/>
    <property type="match status" value="1"/>
</dbReference>
<feature type="region of interest" description="Disordered" evidence="8">
    <location>
        <begin position="253"/>
        <end position="274"/>
    </location>
</feature>
<feature type="compositionally biased region" description="Polar residues" evidence="8">
    <location>
        <begin position="135"/>
        <end position="144"/>
    </location>
</feature>
<protein>
    <recommendedName>
        <fullName evidence="9">Myb/SANT-like DNA-binding domain-containing protein</fullName>
    </recommendedName>
</protein>
<keyword evidence="3 7" id="KW-0175">Coiled coil</keyword>
<proteinExistence type="predicted"/>
<organism evidence="10 11">
    <name type="scientific">Ficus carica</name>
    <name type="common">Common fig</name>
    <dbReference type="NCBI Taxonomy" id="3494"/>
    <lineage>
        <taxon>Eukaryota</taxon>
        <taxon>Viridiplantae</taxon>
        <taxon>Streptophyta</taxon>
        <taxon>Embryophyta</taxon>
        <taxon>Tracheophyta</taxon>
        <taxon>Spermatophyta</taxon>
        <taxon>Magnoliopsida</taxon>
        <taxon>eudicotyledons</taxon>
        <taxon>Gunneridae</taxon>
        <taxon>Pentapetalae</taxon>
        <taxon>rosids</taxon>
        <taxon>fabids</taxon>
        <taxon>Rosales</taxon>
        <taxon>Moraceae</taxon>
        <taxon>Ficeae</taxon>
        <taxon>Ficus</taxon>
    </lineage>
</organism>
<keyword evidence="4" id="KW-0238">DNA-binding</keyword>
<evidence type="ECO:0000256" key="2">
    <source>
        <dbReference type="ARBA" id="ARBA00023015"/>
    </source>
</evidence>
<evidence type="ECO:0000256" key="3">
    <source>
        <dbReference type="ARBA" id="ARBA00023054"/>
    </source>
</evidence>
<evidence type="ECO:0000256" key="8">
    <source>
        <dbReference type="SAM" id="MobiDB-lite"/>
    </source>
</evidence>
<keyword evidence="11" id="KW-1185">Reference proteome</keyword>
<reference evidence="10" key="1">
    <citation type="submission" date="2023-07" db="EMBL/GenBank/DDBJ databases">
        <title>draft genome sequence of fig (Ficus carica).</title>
        <authorList>
            <person name="Takahashi T."/>
            <person name="Nishimura K."/>
        </authorList>
    </citation>
    <scope>NUCLEOTIDE SEQUENCE</scope>
</reference>
<dbReference type="Proteomes" id="UP001187192">
    <property type="component" value="Unassembled WGS sequence"/>
</dbReference>
<dbReference type="FunFam" id="1.10.10.60:FF:000104">
    <property type="entry name" value="trihelix transcription factor ASIL2"/>
    <property type="match status" value="1"/>
</dbReference>
<keyword evidence="5" id="KW-0804">Transcription</keyword>
<feature type="compositionally biased region" description="Gly residues" evidence="8">
    <location>
        <begin position="59"/>
        <end position="70"/>
    </location>
</feature>
<evidence type="ECO:0000259" key="9">
    <source>
        <dbReference type="Pfam" id="PF13837"/>
    </source>
</evidence>
<evidence type="ECO:0000256" key="6">
    <source>
        <dbReference type="ARBA" id="ARBA00023242"/>
    </source>
</evidence>
<dbReference type="Pfam" id="PF13837">
    <property type="entry name" value="Myb_DNA-bind_4"/>
    <property type="match status" value="1"/>
</dbReference>
<evidence type="ECO:0000256" key="1">
    <source>
        <dbReference type="ARBA" id="ARBA00004123"/>
    </source>
</evidence>
<sequence length="274" mass="30605">MDRPGPTARPHGGGREDCWSEVATEALIESWGDRFLQLNRGNLRQKDWKEISDAVNGQIDGGGGGGGGEGSKPYKTDVQCKNRIDTLKKKYKLEKTKPSPSSWRFFPRLDFLIGAAANTKKPAAANAKANAVTLTIKSGETKPTSRPGPRPAARNRSPESSIGDEDDDDDDDDDGAEVARKHRTEAVELSDGAACRELARAILRFGEIYERIESSKQKMMMELERQRMEFAKDLEFQRLNMFMDAQLELEKRKRPKYAPGSGKNFRNRNSISNL</sequence>
<evidence type="ECO:0000313" key="10">
    <source>
        <dbReference type="EMBL" id="GMN41259.1"/>
    </source>
</evidence>
<evidence type="ECO:0000256" key="5">
    <source>
        <dbReference type="ARBA" id="ARBA00023163"/>
    </source>
</evidence>
<comment type="subcellular location">
    <subcellularLocation>
        <location evidence="1">Nucleus</location>
    </subcellularLocation>
</comment>
<dbReference type="EMBL" id="BTGU01000012">
    <property type="protein sequence ID" value="GMN41259.1"/>
    <property type="molecule type" value="Genomic_DNA"/>
</dbReference>
<feature type="compositionally biased region" description="Acidic residues" evidence="8">
    <location>
        <begin position="162"/>
        <end position="176"/>
    </location>
</feature>
<feature type="region of interest" description="Disordered" evidence="8">
    <location>
        <begin position="135"/>
        <end position="176"/>
    </location>
</feature>